<dbReference type="GeneID" id="89972911"/>
<evidence type="ECO:0000259" key="2">
    <source>
        <dbReference type="SMART" id="SM00906"/>
    </source>
</evidence>
<organism evidence="3 4">
    <name type="scientific">Exophiala bonariae</name>
    <dbReference type="NCBI Taxonomy" id="1690606"/>
    <lineage>
        <taxon>Eukaryota</taxon>
        <taxon>Fungi</taxon>
        <taxon>Dikarya</taxon>
        <taxon>Ascomycota</taxon>
        <taxon>Pezizomycotina</taxon>
        <taxon>Eurotiomycetes</taxon>
        <taxon>Chaetothyriomycetidae</taxon>
        <taxon>Chaetothyriales</taxon>
        <taxon>Herpotrichiellaceae</taxon>
        <taxon>Exophiala</taxon>
    </lineage>
</organism>
<sequence length="614" mass="69021">MDRSPPSNHSVTMFRREDDIVAQKAKSGADGTGDAATAVAAVEQRGLQVMSHSPTDLGVESPKFCGPSSSEHTLKVIGGDLKARGIPTAILGTAPPTSGVVGGIPRVVQYAPVMSLLTMDPLWEFQKEEALKLVDDWFDEIGSLYRIAHRKTVLENVTYVFDILERAHREGLKSIGEEVAEALLNNETSQFKLILANQLTLENGGKSHAAQRLFQSVKGVVDDLLWHPIGVPGIQLLMLVALYHYHLSDDPTTGRIMSHAARHCLEMGLNRLDVVEKIFPNPEEREVSVQAFWSVYIFERRVSLGLGIPYYVQDILVDPRLLESALDSSELHLGIMLEWTKLAGKTWQALNGQHGDKSAEINHEELDYLEYQILHWYERIPPHLQLSHDRSERQTQYKTLQYLQIILFVRKSHLLTLIYRPVLQRGHIQKHQRHAQTGVRVAKEAIQVLSELTERTGLIRKHALFFNHLTLTAFGSLLSAVVNGSSLFWDKLRTEFDTALNLIRVLSTNSAPLMRLWQRLEGLRDLQAKLQSASDMQFVEVPNDQRPPPLGGLSLDELFPTFPDIPPIADPSAGLMNSTLASAQMREQLNSLFEVPVSYDSFFDFTDMDWEQPA</sequence>
<dbReference type="AlphaFoldDB" id="A0AAV9NRG6"/>
<dbReference type="SMART" id="SM00906">
    <property type="entry name" value="Fungal_trans"/>
    <property type="match status" value="1"/>
</dbReference>
<dbReference type="RefSeq" id="XP_064710932.1">
    <property type="nucleotide sequence ID" value="XM_064848308.1"/>
</dbReference>
<dbReference type="GO" id="GO:0003677">
    <property type="term" value="F:DNA binding"/>
    <property type="evidence" value="ECO:0007669"/>
    <property type="project" value="InterPro"/>
</dbReference>
<proteinExistence type="predicted"/>
<gene>
    <name evidence="3" type="ORF">LTR84_004733</name>
</gene>
<dbReference type="GO" id="GO:0003700">
    <property type="term" value="F:DNA-binding transcription factor activity"/>
    <property type="evidence" value="ECO:0007669"/>
    <property type="project" value="InterPro"/>
</dbReference>
<dbReference type="Proteomes" id="UP001358417">
    <property type="component" value="Unassembled WGS sequence"/>
</dbReference>
<comment type="caution">
    <text evidence="3">The sequence shown here is derived from an EMBL/GenBank/DDBJ whole genome shotgun (WGS) entry which is preliminary data.</text>
</comment>
<dbReference type="CDD" id="cd12148">
    <property type="entry name" value="fungal_TF_MHR"/>
    <property type="match status" value="1"/>
</dbReference>
<dbReference type="InterPro" id="IPR050987">
    <property type="entry name" value="AtrR-like"/>
</dbReference>
<dbReference type="EMBL" id="JAVRRD010000002">
    <property type="protein sequence ID" value="KAK5062660.1"/>
    <property type="molecule type" value="Genomic_DNA"/>
</dbReference>
<accession>A0AAV9NRG6</accession>
<evidence type="ECO:0000313" key="4">
    <source>
        <dbReference type="Proteomes" id="UP001358417"/>
    </source>
</evidence>
<dbReference type="InterPro" id="IPR007219">
    <property type="entry name" value="XnlR_reg_dom"/>
</dbReference>
<dbReference type="PANTHER" id="PTHR46910">
    <property type="entry name" value="TRANSCRIPTION FACTOR PDR1"/>
    <property type="match status" value="1"/>
</dbReference>
<dbReference type="Pfam" id="PF04082">
    <property type="entry name" value="Fungal_trans"/>
    <property type="match status" value="1"/>
</dbReference>
<dbReference type="GO" id="GO:0006351">
    <property type="term" value="P:DNA-templated transcription"/>
    <property type="evidence" value="ECO:0007669"/>
    <property type="project" value="InterPro"/>
</dbReference>
<name>A0AAV9NRG6_9EURO</name>
<keyword evidence="4" id="KW-1185">Reference proteome</keyword>
<reference evidence="3 4" key="1">
    <citation type="submission" date="2023-08" db="EMBL/GenBank/DDBJ databases">
        <title>Black Yeasts Isolated from many extreme environments.</title>
        <authorList>
            <person name="Coleine C."/>
            <person name="Stajich J.E."/>
            <person name="Selbmann L."/>
        </authorList>
    </citation>
    <scope>NUCLEOTIDE SEQUENCE [LARGE SCALE GENOMIC DNA]</scope>
    <source>
        <strain evidence="3 4">CCFEE 5792</strain>
    </source>
</reference>
<feature type="domain" description="Xylanolytic transcriptional activator regulatory" evidence="2">
    <location>
        <begin position="253"/>
        <end position="328"/>
    </location>
</feature>
<evidence type="ECO:0000256" key="1">
    <source>
        <dbReference type="ARBA" id="ARBA00023242"/>
    </source>
</evidence>
<evidence type="ECO:0000313" key="3">
    <source>
        <dbReference type="EMBL" id="KAK5062660.1"/>
    </source>
</evidence>
<dbReference type="PANTHER" id="PTHR46910:SF13">
    <property type="entry name" value="SPECIFIC TRANSCRIPTION FACTOR, PUTATIVE (AFU_ORTHOLOGUE AFUA_4G06190)-RELATED"/>
    <property type="match status" value="1"/>
</dbReference>
<dbReference type="GO" id="GO:0008270">
    <property type="term" value="F:zinc ion binding"/>
    <property type="evidence" value="ECO:0007669"/>
    <property type="project" value="InterPro"/>
</dbReference>
<protein>
    <recommendedName>
        <fullName evidence="2">Xylanolytic transcriptional activator regulatory domain-containing protein</fullName>
    </recommendedName>
</protein>
<keyword evidence="1" id="KW-0539">Nucleus</keyword>